<gene>
    <name evidence="5" type="ORF">EBH_0047260</name>
</gene>
<feature type="chain" id="PRO_5004674851" description="HMG box domain-containing protein" evidence="3">
    <location>
        <begin position="27"/>
        <end position="118"/>
    </location>
</feature>
<feature type="DNA-binding region" description="HMG box" evidence="1">
    <location>
        <begin position="44"/>
        <end position="112"/>
    </location>
</feature>
<evidence type="ECO:0000256" key="3">
    <source>
        <dbReference type="SAM" id="SignalP"/>
    </source>
</evidence>
<dbReference type="InterPro" id="IPR009071">
    <property type="entry name" value="HMG_box_dom"/>
</dbReference>
<evidence type="ECO:0000256" key="1">
    <source>
        <dbReference type="PROSITE-ProRule" id="PRU00267"/>
    </source>
</evidence>
<dbReference type="AlphaFoldDB" id="U6LP75"/>
<reference evidence="5" key="1">
    <citation type="submission" date="2013-10" db="EMBL/GenBank/DDBJ databases">
        <title>Genomic analysis of the causative agents of coccidiosis in chickens.</title>
        <authorList>
            <person name="Reid A.J."/>
            <person name="Blake D."/>
            <person name="Billington K."/>
            <person name="Browne H."/>
            <person name="Dunn M."/>
            <person name="Hung S."/>
            <person name="Kawahara F."/>
            <person name="Miranda-Saavedra D."/>
            <person name="Mourier T."/>
            <person name="Nagra H."/>
            <person name="Otto T.D."/>
            <person name="Rawlings N."/>
            <person name="Sanchez A."/>
            <person name="Sanders M."/>
            <person name="Subramaniam C."/>
            <person name="Tay Y."/>
            <person name="Dear P."/>
            <person name="Doerig C."/>
            <person name="Gruber A."/>
            <person name="Parkinson J."/>
            <person name="Shirley M."/>
            <person name="Wan K.L."/>
            <person name="Berriman M."/>
            <person name="Tomley F."/>
            <person name="Pain A."/>
        </authorList>
    </citation>
    <scope>NUCLEOTIDE SEQUENCE [LARGE SCALE GENOMIC DNA]</scope>
    <source>
        <strain evidence="5">Houghton</strain>
    </source>
</reference>
<dbReference type="PRINTS" id="PR00886">
    <property type="entry name" value="HIGHMOBLTY12"/>
</dbReference>
<keyword evidence="1" id="KW-0539">Nucleus</keyword>
<dbReference type="VEuPathDB" id="ToxoDB:EBH_0047260"/>
<proteinExistence type="predicted"/>
<dbReference type="GO" id="GO:0003677">
    <property type="term" value="F:DNA binding"/>
    <property type="evidence" value="ECO:0007669"/>
    <property type="project" value="UniProtKB-UniRule"/>
</dbReference>
<feature type="region of interest" description="Disordered" evidence="2">
    <location>
        <begin position="26"/>
        <end position="100"/>
    </location>
</feature>
<keyword evidence="6" id="KW-1185">Reference proteome</keyword>
<organism evidence="5 6">
    <name type="scientific">Eimeria brunetti</name>
    <dbReference type="NCBI Taxonomy" id="51314"/>
    <lineage>
        <taxon>Eukaryota</taxon>
        <taxon>Sar</taxon>
        <taxon>Alveolata</taxon>
        <taxon>Apicomplexa</taxon>
        <taxon>Conoidasida</taxon>
        <taxon>Coccidia</taxon>
        <taxon>Eucoccidiorida</taxon>
        <taxon>Eimeriorina</taxon>
        <taxon>Eimeriidae</taxon>
        <taxon>Eimeria</taxon>
    </lineage>
</organism>
<accession>U6LP75</accession>
<dbReference type="Proteomes" id="UP000030750">
    <property type="component" value="Unassembled WGS sequence"/>
</dbReference>
<dbReference type="SUPFAM" id="SSF47095">
    <property type="entry name" value="HMG-box"/>
    <property type="match status" value="1"/>
</dbReference>
<name>U6LP75_9EIME</name>
<dbReference type="SMART" id="SM00398">
    <property type="entry name" value="HMG"/>
    <property type="match status" value="1"/>
</dbReference>
<dbReference type="GO" id="GO:0005634">
    <property type="term" value="C:nucleus"/>
    <property type="evidence" value="ECO:0007669"/>
    <property type="project" value="UniProtKB-UniRule"/>
</dbReference>
<dbReference type="PROSITE" id="PS50118">
    <property type="entry name" value="HMG_BOX_2"/>
    <property type="match status" value="1"/>
</dbReference>
<evidence type="ECO:0000256" key="2">
    <source>
        <dbReference type="SAM" id="MobiDB-lite"/>
    </source>
</evidence>
<feature type="signal peptide" evidence="3">
    <location>
        <begin position="1"/>
        <end position="26"/>
    </location>
</feature>
<dbReference type="EMBL" id="HG713078">
    <property type="protein sequence ID" value="CDJ52147.1"/>
    <property type="molecule type" value="Genomic_DNA"/>
</dbReference>
<sequence length="118" mass="12896">MGQKKVQGVQLFCACLCTSAVPSSLATAPAAAAAQQQQQQQQEPPPPPPQQQQQQQQQEEEDGSEESSSKVAQGAEEVGEEWKKLTPAQRAPYEKKAEADKLRYQKEVAAYKKNKAGQ</sequence>
<protein>
    <recommendedName>
        <fullName evidence="4">HMG box domain-containing protein</fullName>
    </recommendedName>
</protein>
<evidence type="ECO:0000259" key="4">
    <source>
        <dbReference type="PROSITE" id="PS50118"/>
    </source>
</evidence>
<dbReference type="InterPro" id="IPR036910">
    <property type="entry name" value="HMG_box_dom_sf"/>
</dbReference>
<reference evidence="5" key="2">
    <citation type="submission" date="2013-10" db="EMBL/GenBank/DDBJ databases">
        <authorList>
            <person name="Aslett M."/>
        </authorList>
    </citation>
    <scope>NUCLEOTIDE SEQUENCE [LARGE SCALE GENOMIC DNA]</scope>
    <source>
        <strain evidence="5">Houghton</strain>
    </source>
</reference>
<dbReference type="OrthoDB" id="1919336at2759"/>
<evidence type="ECO:0000313" key="6">
    <source>
        <dbReference type="Proteomes" id="UP000030750"/>
    </source>
</evidence>
<evidence type="ECO:0000313" key="5">
    <source>
        <dbReference type="EMBL" id="CDJ52147.1"/>
    </source>
</evidence>
<dbReference type="Pfam" id="PF00505">
    <property type="entry name" value="HMG_box"/>
    <property type="match status" value="1"/>
</dbReference>
<keyword evidence="1" id="KW-0238">DNA-binding</keyword>
<feature type="compositionally biased region" description="Low complexity" evidence="2">
    <location>
        <begin position="28"/>
        <end position="42"/>
    </location>
</feature>
<dbReference type="Gene3D" id="1.10.30.10">
    <property type="entry name" value="High mobility group box domain"/>
    <property type="match status" value="1"/>
</dbReference>
<feature type="domain" description="HMG box" evidence="4">
    <location>
        <begin position="44"/>
        <end position="112"/>
    </location>
</feature>
<keyword evidence="3" id="KW-0732">Signal</keyword>